<organism evidence="1 2">
    <name type="scientific">Paragonimus heterotremus</name>
    <dbReference type="NCBI Taxonomy" id="100268"/>
    <lineage>
        <taxon>Eukaryota</taxon>
        <taxon>Metazoa</taxon>
        <taxon>Spiralia</taxon>
        <taxon>Lophotrochozoa</taxon>
        <taxon>Platyhelminthes</taxon>
        <taxon>Trematoda</taxon>
        <taxon>Digenea</taxon>
        <taxon>Plagiorchiida</taxon>
        <taxon>Troglotremata</taxon>
        <taxon>Troglotrematidae</taxon>
        <taxon>Paragonimus</taxon>
    </lineage>
</organism>
<dbReference type="EMBL" id="LUCH01012119">
    <property type="protein sequence ID" value="KAF5395522.1"/>
    <property type="molecule type" value="Genomic_DNA"/>
</dbReference>
<reference evidence="1" key="1">
    <citation type="submission" date="2019-05" db="EMBL/GenBank/DDBJ databases">
        <title>Annotation for the trematode Paragonimus heterotremus.</title>
        <authorList>
            <person name="Choi Y.-J."/>
        </authorList>
    </citation>
    <scope>NUCLEOTIDE SEQUENCE</scope>
    <source>
        <strain evidence="1">LC</strain>
    </source>
</reference>
<sequence>MLAVELNPEYSDYKKIFKVTWLADPGPTCPVLIPLCCLIYSNLLIEVNITKDDGSQSLISWTSKAEQCLLSDKVCPA</sequence>
<accession>A0A8J4SKQ9</accession>
<gene>
    <name evidence="1" type="ORF">PHET_11830</name>
</gene>
<dbReference type="Proteomes" id="UP000748531">
    <property type="component" value="Unassembled WGS sequence"/>
</dbReference>
<keyword evidence="2" id="KW-1185">Reference proteome</keyword>
<protein>
    <submittedName>
        <fullName evidence="1">Uncharacterized protein</fullName>
    </submittedName>
</protein>
<dbReference type="AlphaFoldDB" id="A0A8J4SKQ9"/>
<evidence type="ECO:0000313" key="1">
    <source>
        <dbReference type="EMBL" id="KAF5395522.1"/>
    </source>
</evidence>
<comment type="caution">
    <text evidence="1">The sequence shown here is derived from an EMBL/GenBank/DDBJ whole genome shotgun (WGS) entry which is preliminary data.</text>
</comment>
<proteinExistence type="predicted"/>
<name>A0A8J4SKQ9_9TREM</name>
<evidence type="ECO:0000313" key="2">
    <source>
        <dbReference type="Proteomes" id="UP000748531"/>
    </source>
</evidence>